<dbReference type="EMBL" id="QXWK01000020">
    <property type="protein sequence ID" value="NBH62170.1"/>
    <property type="molecule type" value="Genomic_DNA"/>
</dbReference>
<evidence type="ECO:0000313" key="2">
    <source>
        <dbReference type="Proteomes" id="UP000446866"/>
    </source>
</evidence>
<sequence length="159" mass="17866">MDVMGRNGGCDFSELEAFQQKMETLANNMNANIEVLAKQTAALLLATAIKRTPVGRYDGKAYVCEGKLHHKGMRKTNGNNGSTLKKNWTSRVYRSGNLIALEIENPIEYASYVEYGHRTVNGGWAPGHHIMKFSVEEVQRNGFPKLERKIQRLVEAALR</sequence>
<dbReference type="Proteomes" id="UP000446866">
    <property type="component" value="Unassembled WGS sequence"/>
</dbReference>
<dbReference type="Pfam" id="PF04883">
    <property type="entry name" value="HK97-gp10_like"/>
    <property type="match status" value="1"/>
</dbReference>
<gene>
    <name evidence="1" type="ORF">D0435_10945</name>
</gene>
<name>A0A845QJ70_9FIRM</name>
<evidence type="ECO:0000313" key="1">
    <source>
        <dbReference type="EMBL" id="NBH62170.1"/>
    </source>
</evidence>
<dbReference type="InterPro" id="IPR010064">
    <property type="entry name" value="HK97-gp10_tail"/>
</dbReference>
<dbReference type="AlphaFoldDB" id="A0A845QJ70"/>
<protein>
    <submittedName>
        <fullName evidence="1">HK97 gp10 family phage protein</fullName>
    </submittedName>
</protein>
<comment type="caution">
    <text evidence="1">The sequence shown here is derived from an EMBL/GenBank/DDBJ whole genome shotgun (WGS) entry which is preliminary data.</text>
</comment>
<proteinExistence type="predicted"/>
<reference evidence="1 2" key="1">
    <citation type="submission" date="2018-08" db="EMBL/GenBank/DDBJ databases">
        <title>Murine metabolic-syndrome-specific gut microbial biobank.</title>
        <authorList>
            <person name="Liu C."/>
        </authorList>
    </citation>
    <scope>NUCLEOTIDE SEQUENCE [LARGE SCALE GENOMIC DNA]</scope>
    <source>
        <strain evidence="1 2">28</strain>
    </source>
</reference>
<keyword evidence="2" id="KW-1185">Reference proteome</keyword>
<accession>A0A845QJ70</accession>
<organism evidence="1 2">
    <name type="scientific">Anaerotruncus colihominis</name>
    <dbReference type="NCBI Taxonomy" id="169435"/>
    <lineage>
        <taxon>Bacteria</taxon>
        <taxon>Bacillati</taxon>
        <taxon>Bacillota</taxon>
        <taxon>Clostridia</taxon>
        <taxon>Eubacteriales</taxon>
        <taxon>Oscillospiraceae</taxon>
        <taxon>Anaerotruncus</taxon>
    </lineage>
</organism>